<reference evidence="2 3" key="1">
    <citation type="journal article" date="2016" name="Nat. Commun.">
        <title>Thousands of microbial genomes shed light on interconnected biogeochemical processes in an aquifer system.</title>
        <authorList>
            <person name="Anantharaman K."/>
            <person name="Brown C.T."/>
            <person name="Hug L.A."/>
            <person name="Sharon I."/>
            <person name="Castelle C.J."/>
            <person name="Probst A.J."/>
            <person name="Thomas B.C."/>
            <person name="Singh A."/>
            <person name="Wilkins M.J."/>
            <person name="Karaoz U."/>
            <person name="Brodie E.L."/>
            <person name="Williams K.H."/>
            <person name="Hubbard S.S."/>
            <person name="Banfield J.F."/>
        </authorList>
    </citation>
    <scope>NUCLEOTIDE SEQUENCE [LARGE SCALE GENOMIC DNA]</scope>
</reference>
<accession>A0A1F7WMK0</accession>
<organism evidence="2 3">
    <name type="scientific">Candidatus Wallbacteria bacterium GWC2_49_35</name>
    <dbReference type="NCBI Taxonomy" id="1817813"/>
    <lineage>
        <taxon>Bacteria</taxon>
        <taxon>Candidatus Walliibacteriota</taxon>
    </lineage>
</organism>
<evidence type="ECO:0000313" key="3">
    <source>
        <dbReference type="Proteomes" id="UP000178735"/>
    </source>
</evidence>
<dbReference type="EMBL" id="MGFH01000173">
    <property type="protein sequence ID" value="OGM03338.1"/>
    <property type="molecule type" value="Genomic_DNA"/>
</dbReference>
<sequence length="240" mass="26355">MANILLGAEGSGVEQRRETAVAVCVITVEDIKDNSVANIATQYHQKDALFYINSLIGLRRAEIDLFFTIRENFDGVCAVIDRAESVTADDRKVIQDDICQKLGLGEENIYFVKKSDPVSDLIKIGLKFKKSSDIVPAAKITDAVKRNSEAESNAYDENDGDEDDDDMKDVFLPAMAAMGVFITVLSALYYVAESFSGGPHQHGKKSVFTFIYSAAKYLAVFIGTVAVVLVYKKVSDREGN</sequence>
<dbReference type="Proteomes" id="UP000178735">
    <property type="component" value="Unassembled WGS sequence"/>
</dbReference>
<evidence type="ECO:0000256" key="1">
    <source>
        <dbReference type="SAM" id="Phobius"/>
    </source>
</evidence>
<name>A0A1F7WMK0_9BACT</name>
<gene>
    <name evidence="2" type="ORF">A2008_06505</name>
</gene>
<dbReference type="AlphaFoldDB" id="A0A1F7WMK0"/>
<protein>
    <submittedName>
        <fullName evidence="2">Uncharacterized protein</fullName>
    </submittedName>
</protein>
<evidence type="ECO:0000313" key="2">
    <source>
        <dbReference type="EMBL" id="OGM03338.1"/>
    </source>
</evidence>
<feature type="transmembrane region" description="Helical" evidence="1">
    <location>
        <begin position="210"/>
        <end position="231"/>
    </location>
</feature>
<keyword evidence="1" id="KW-0812">Transmembrane</keyword>
<comment type="caution">
    <text evidence="2">The sequence shown here is derived from an EMBL/GenBank/DDBJ whole genome shotgun (WGS) entry which is preliminary data.</text>
</comment>
<proteinExistence type="predicted"/>
<keyword evidence="1" id="KW-0472">Membrane</keyword>
<keyword evidence="1" id="KW-1133">Transmembrane helix</keyword>
<dbReference type="STRING" id="1817813.A2008_06505"/>
<feature type="transmembrane region" description="Helical" evidence="1">
    <location>
        <begin position="170"/>
        <end position="190"/>
    </location>
</feature>